<dbReference type="EMBL" id="UOGF01000110">
    <property type="protein sequence ID" value="VAX33504.1"/>
    <property type="molecule type" value="Genomic_DNA"/>
</dbReference>
<evidence type="ECO:0000313" key="5">
    <source>
        <dbReference type="EMBL" id="VAX33504.1"/>
    </source>
</evidence>
<dbReference type="Pfam" id="PF13442">
    <property type="entry name" value="Cytochrome_CBB3"/>
    <property type="match status" value="2"/>
</dbReference>
<evidence type="ECO:0000259" key="4">
    <source>
        <dbReference type="PROSITE" id="PS51007"/>
    </source>
</evidence>
<dbReference type="AlphaFoldDB" id="A0A3B1DBU2"/>
<dbReference type="Gene3D" id="1.10.760.10">
    <property type="entry name" value="Cytochrome c-like domain"/>
    <property type="match status" value="2"/>
</dbReference>
<name>A0A3B1DBU2_9ZZZZ</name>
<dbReference type="SUPFAM" id="SSF46626">
    <property type="entry name" value="Cytochrome c"/>
    <property type="match status" value="2"/>
</dbReference>
<gene>
    <name evidence="5" type="ORF">MNBD_NITROSPIRAE01-978</name>
</gene>
<dbReference type="GO" id="GO:0009055">
    <property type="term" value="F:electron transfer activity"/>
    <property type="evidence" value="ECO:0007669"/>
    <property type="project" value="InterPro"/>
</dbReference>
<organism evidence="5">
    <name type="scientific">hydrothermal vent metagenome</name>
    <dbReference type="NCBI Taxonomy" id="652676"/>
    <lineage>
        <taxon>unclassified sequences</taxon>
        <taxon>metagenomes</taxon>
        <taxon>ecological metagenomes</taxon>
    </lineage>
</organism>
<keyword evidence="2" id="KW-0479">Metal-binding</keyword>
<sequence length="299" mass="33683">MQKIKNVFGFTGLLAVVVLTVSLSNVESQEMDHSKMDMSESEMKNMDHSTMEMGADKMHDMKGMKDMGDMDMNMKNPDAMAIMKGKMIFQMSCFLCHGQKGEGDGPAARFIGPYSHPRPNKFTTGIFKFRSTESGDLPMLKDLMRTIREGIPGYMPSFRNMGEAGIKSVAMYIAKEFIQEDLPTETTIKYVQHVGPYIYSLQSVERGARIYKSMQCGECHGDDGKAGRMDLRDERKIMIHPVDLTRRETFGNGISHEDIYRTIMTGLDGTPMPGYNDSFAGKEDSAWDLVHYILSLQGR</sequence>
<evidence type="ECO:0000256" key="1">
    <source>
        <dbReference type="ARBA" id="ARBA00022617"/>
    </source>
</evidence>
<protein>
    <recommendedName>
        <fullName evidence="4">Cytochrome c domain-containing protein</fullName>
    </recommendedName>
</protein>
<feature type="domain" description="Cytochrome c" evidence="4">
    <location>
        <begin position="80"/>
        <end position="177"/>
    </location>
</feature>
<evidence type="ECO:0000256" key="2">
    <source>
        <dbReference type="ARBA" id="ARBA00022723"/>
    </source>
</evidence>
<evidence type="ECO:0000256" key="3">
    <source>
        <dbReference type="ARBA" id="ARBA00023004"/>
    </source>
</evidence>
<dbReference type="InterPro" id="IPR009056">
    <property type="entry name" value="Cyt_c-like_dom"/>
</dbReference>
<dbReference type="InterPro" id="IPR036909">
    <property type="entry name" value="Cyt_c-like_dom_sf"/>
</dbReference>
<dbReference type="InterPro" id="IPR050597">
    <property type="entry name" value="Cytochrome_c_Oxidase_Subunit"/>
</dbReference>
<keyword evidence="3" id="KW-0408">Iron</keyword>
<feature type="domain" description="Cytochrome c" evidence="4">
    <location>
        <begin position="202"/>
        <end position="297"/>
    </location>
</feature>
<dbReference type="PROSITE" id="PS51007">
    <property type="entry name" value="CYTC"/>
    <property type="match status" value="2"/>
</dbReference>
<dbReference type="GO" id="GO:0020037">
    <property type="term" value="F:heme binding"/>
    <property type="evidence" value="ECO:0007669"/>
    <property type="project" value="InterPro"/>
</dbReference>
<proteinExistence type="predicted"/>
<dbReference type="PANTHER" id="PTHR33751:SF1">
    <property type="entry name" value="CBB3-TYPE CYTOCHROME C OXIDASE SUBUNIT FIXP"/>
    <property type="match status" value="1"/>
</dbReference>
<dbReference type="PANTHER" id="PTHR33751">
    <property type="entry name" value="CBB3-TYPE CYTOCHROME C OXIDASE SUBUNIT FIXP"/>
    <property type="match status" value="1"/>
</dbReference>
<accession>A0A3B1DBU2</accession>
<keyword evidence="1" id="KW-0349">Heme</keyword>
<dbReference type="GO" id="GO:0046872">
    <property type="term" value="F:metal ion binding"/>
    <property type="evidence" value="ECO:0007669"/>
    <property type="project" value="UniProtKB-KW"/>
</dbReference>
<reference evidence="5" key="1">
    <citation type="submission" date="2018-06" db="EMBL/GenBank/DDBJ databases">
        <authorList>
            <person name="Zhirakovskaya E."/>
        </authorList>
    </citation>
    <scope>NUCLEOTIDE SEQUENCE</scope>
</reference>